<dbReference type="Proteomes" id="UP000255335">
    <property type="component" value="Unassembled WGS sequence"/>
</dbReference>
<protein>
    <recommendedName>
        <fullName evidence="5">Lipoprotein</fullName>
    </recommendedName>
</protein>
<feature type="signal peptide" evidence="2">
    <location>
        <begin position="1"/>
        <end position="18"/>
    </location>
</feature>
<accession>A0A377JVW2</accession>
<sequence length="368" mass="41580">MKRMLLCVVLALMNVACGDSQKTEGAETAKSSSVNTQTSQSTESSNAPKASADKVENKAITSVQNAKIEPYQNITTKEFLNKWSKTCESIEWEAQKTQAVLDGRNQIVVVAYCKLKDGMAFKDKLKAIQQSCFTDNNLTGRDFTEYASNVSIETRSITRSFIDLQNFVPGGADFIYEIGMESRKKLFTYLLDTYFMALPEALEKSSAIYIAFPFLIEQNNDGELYMRNSKGVHTALDAFDDAQLFISNVAEGYTDSNGEWKVQRLETLPHLAFEVNGTKMLALDEYNRGNTDSAKELYKMIFFNKALSFENILKYFLSTNFFTGGFIRNEDNIIVSTLLLRKIPESLKEEEQTYKSIADKLVEIYSNE</sequence>
<evidence type="ECO:0000313" key="3">
    <source>
        <dbReference type="EMBL" id="STP13474.1"/>
    </source>
</evidence>
<reference evidence="3 4" key="1">
    <citation type="submission" date="2018-06" db="EMBL/GenBank/DDBJ databases">
        <authorList>
            <consortium name="Pathogen Informatics"/>
            <person name="Doyle S."/>
        </authorList>
    </citation>
    <scope>NUCLEOTIDE SEQUENCE [LARGE SCALE GENOMIC DNA]</scope>
    <source>
        <strain evidence="3 4">NCTC12221</strain>
    </source>
</reference>
<feature type="chain" id="PRO_5016649153" description="Lipoprotein" evidence="2">
    <location>
        <begin position="19"/>
        <end position="368"/>
    </location>
</feature>
<gene>
    <name evidence="3" type="ORF">NCTC12221_01550</name>
</gene>
<dbReference type="RefSeq" id="WP_115026665.1">
    <property type="nucleotide sequence ID" value="NZ_UGHZ01000003.1"/>
</dbReference>
<name>A0A377JVW2_9HELI</name>
<feature type="compositionally biased region" description="Low complexity" evidence="1">
    <location>
        <begin position="31"/>
        <end position="46"/>
    </location>
</feature>
<keyword evidence="2" id="KW-0732">Signal</keyword>
<evidence type="ECO:0000313" key="4">
    <source>
        <dbReference type="Proteomes" id="UP000255335"/>
    </source>
</evidence>
<feature type="region of interest" description="Disordered" evidence="1">
    <location>
        <begin position="22"/>
        <end position="55"/>
    </location>
</feature>
<proteinExistence type="predicted"/>
<organism evidence="3 4">
    <name type="scientific">Helicobacter cinaedi</name>
    <dbReference type="NCBI Taxonomy" id="213"/>
    <lineage>
        <taxon>Bacteria</taxon>
        <taxon>Pseudomonadati</taxon>
        <taxon>Campylobacterota</taxon>
        <taxon>Epsilonproteobacteria</taxon>
        <taxon>Campylobacterales</taxon>
        <taxon>Helicobacteraceae</taxon>
        <taxon>Helicobacter</taxon>
    </lineage>
</organism>
<dbReference type="AlphaFoldDB" id="A0A377JVW2"/>
<evidence type="ECO:0008006" key="5">
    <source>
        <dbReference type="Google" id="ProtNLM"/>
    </source>
</evidence>
<dbReference type="EMBL" id="UGHZ01000003">
    <property type="protein sequence ID" value="STP13474.1"/>
    <property type="molecule type" value="Genomic_DNA"/>
</dbReference>
<evidence type="ECO:0000256" key="2">
    <source>
        <dbReference type="SAM" id="SignalP"/>
    </source>
</evidence>
<evidence type="ECO:0000256" key="1">
    <source>
        <dbReference type="SAM" id="MobiDB-lite"/>
    </source>
</evidence>